<sequence length="323" mass="35696">MKQANSHQCMMQDSPKPQGKILALDVIKMQGKGLNAFDRTPINFDSGKVRKASSSPAKEAYRKQLAEALNLNMTRIPAFKKKPPTPAQSLATNKGPLLSFLTLGTTPFSRRSLPQQAKPAKPRTSIPQTSERTLDAPEMIGGYYLNLLDWHSGNVLAIYLGNTVYLWDATDSSTSELMTIDEDTGPITSVSRPPSQLWDSTSNKQLRTLRGGHESRVGAMVWNNHVLSTGGMYVCGLKWSASGQQLISGGNDNLLHIWDKSVASSNSPTQWLHRLEDHTAYILIYLLLVVVEVIGVFNSGIPTLELEFCGYWITSLFFAVEQK</sequence>
<dbReference type="EMBL" id="CM010716">
    <property type="protein sequence ID" value="RZC50287.1"/>
    <property type="molecule type" value="Genomic_DNA"/>
</dbReference>
<dbReference type="InterPro" id="IPR001680">
    <property type="entry name" value="WD40_rpt"/>
</dbReference>
<evidence type="ECO:0000313" key="11">
    <source>
        <dbReference type="Proteomes" id="UP000316621"/>
    </source>
</evidence>
<feature type="region of interest" description="Disordered" evidence="8">
    <location>
        <begin position="110"/>
        <end position="130"/>
    </location>
</feature>
<dbReference type="Proteomes" id="UP000316621">
    <property type="component" value="Chromosome 2"/>
</dbReference>
<dbReference type="InterPro" id="IPR033010">
    <property type="entry name" value="Cdc20/Fizzy"/>
</dbReference>
<dbReference type="GO" id="GO:0051301">
    <property type="term" value="P:cell division"/>
    <property type="evidence" value="ECO:0007669"/>
    <property type="project" value="UniProtKB-KW"/>
</dbReference>
<dbReference type="GO" id="GO:0010997">
    <property type="term" value="F:anaphase-promoting complex binding"/>
    <property type="evidence" value="ECO:0007669"/>
    <property type="project" value="InterPro"/>
</dbReference>
<keyword evidence="2" id="KW-0132">Cell division</keyword>
<dbReference type="STRING" id="3469.A0A4Y7INN4"/>
<evidence type="ECO:0000256" key="8">
    <source>
        <dbReference type="SAM" id="MobiDB-lite"/>
    </source>
</evidence>
<keyword evidence="9" id="KW-0812">Transmembrane</keyword>
<dbReference type="GO" id="GO:0005680">
    <property type="term" value="C:anaphase-promoting complex"/>
    <property type="evidence" value="ECO:0007669"/>
    <property type="project" value="TreeGrafter"/>
</dbReference>
<dbReference type="GO" id="GO:0031145">
    <property type="term" value="P:anaphase-promoting complex-dependent catabolic process"/>
    <property type="evidence" value="ECO:0007669"/>
    <property type="project" value="TreeGrafter"/>
</dbReference>
<proteinExistence type="predicted"/>
<accession>A0A4Y7INN4</accession>
<comment type="function">
    <text evidence="6">Component of the anaphase promoting complex/cyclosome (APC/C), a cell cycle-regulated E3 ubiquitin-protein ligase complex that controls progression through mitosis and the G1 phase of the cell cycle.</text>
</comment>
<keyword evidence="3" id="KW-0677">Repeat</keyword>
<dbReference type="AlphaFoldDB" id="A0A4Y7INN4"/>
<dbReference type="InterPro" id="IPR036322">
    <property type="entry name" value="WD40_repeat_dom_sf"/>
</dbReference>
<keyword evidence="1 7" id="KW-0853">WD repeat</keyword>
<dbReference type="PANTHER" id="PTHR19918:SF8">
    <property type="entry name" value="FI02843P"/>
    <property type="match status" value="1"/>
</dbReference>
<dbReference type="GO" id="GO:1990757">
    <property type="term" value="F:ubiquitin ligase activator activity"/>
    <property type="evidence" value="ECO:0007669"/>
    <property type="project" value="TreeGrafter"/>
</dbReference>
<dbReference type="PANTHER" id="PTHR19918">
    <property type="entry name" value="CELL DIVISION CYCLE 20 CDC20 FIZZY -RELATED"/>
    <property type="match status" value="1"/>
</dbReference>
<dbReference type="Gene3D" id="2.130.10.10">
    <property type="entry name" value="YVTN repeat-like/Quinoprotein amine dehydrogenase"/>
    <property type="match status" value="1"/>
</dbReference>
<evidence type="ECO:0000256" key="1">
    <source>
        <dbReference type="ARBA" id="ARBA00022574"/>
    </source>
</evidence>
<dbReference type="SMART" id="SM00320">
    <property type="entry name" value="WD40"/>
    <property type="match status" value="2"/>
</dbReference>
<dbReference type="PROSITE" id="PS50082">
    <property type="entry name" value="WD_REPEATS_2"/>
    <property type="match status" value="1"/>
</dbReference>
<feature type="repeat" description="WD" evidence="7">
    <location>
        <begin position="227"/>
        <end position="259"/>
    </location>
</feature>
<evidence type="ECO:0000256" key="2">
    <source>
        <dbReference type="ARBA" id="ARBA00022618"/>
    </source>
</evidence>
<evidence type="ECO:0000256" key="3">
    <source>
        <dbReference type="ARBA" id="ARBA00022737"/>
    </source>
</evidence>
<evidence type="ECO:0000313" key="10">
    <source>
        <dbReference type="EMBL" id="RZC50287.1"/>
    </source>
</evidence>
<reference evidence="10 11" key="1">
    <citation type="journal article" date="2018" name="Science">
        <title>The opium poppy genome and morphinan production.</title>
        <authorList>
            <person name="Guo L."/>
            <person name="Winzer T."/>
            <person name="Yang X."/>
            <person name="Li Y."/>
            <person name="Ning Z."/>
            <person name="He Z."/>
            <person name="Teodor R."/>
            <person name="Lu Y."/>
            <person name="Bowser T.A."/>
            <person name="Graham I.A."/>
            <person name="Ye K."/>
        </authorList>
    </citation>
    <scope>NUCLEOTIDE SEQUENCE [LARGE SCALE GENOMIC DNA]</scope>
    <source>
        <strain evidence="11">cv. HN1</strain>
        <tissue evidence="10">Leaves</tissue>
    </source>
</reference>
<evidence type="ECO:0000256" key="9">
    <source>
        <dbReference type="SAM" id="Phobius"/>
    </source>
</evidence>
<dbReference type="Pfam" id="PF00400">
    <property type="entry name" value="WD40"/>
    <property type="match status" value="1"/>
</dbReference>
<evidence type="ECO:0000256" key="5">
    <source>
        <dbReference type="ARBA" id="ARBA00023306"/>
    </source>
</evidence>
<protein>
    <submittedName>
        <fullName evidence="10">Uncharacterized protein</fullName>
    </submittedName>
</protein>
<evidence type="ECO:0000256" key="4">
    <source>
        <dbReference type="ARBA" id="ARBA00022776"/>
    </source>
</evidence>
<keyword evidence="5" id="KW-0131">Cell cycle</keyword>
<dbReference type="SUPFAM" id="SSF50978">
    <property type="entry name" value="WD40 repeat-like"/>
    <property type="match status" value="1"/>
</dbReference>
<keyword evidence="4" id="KW-0498">Mitosis</keyword>
<keyword evidence="9" id="KW-1133">Transmembrane helix</keyword>
<organism evidence="10 11">
    <name type="scientific">Papaver somniferum</name>
    <name type="common">Opium poppy</name>
    <dbReference type="NCBI Taxonomy" id="3469"/>
    <lineage>
        <taxon>Eukaryota</taxon>
        <taxon>Viridiplantae</taxon>
        <taxon>Streptophyta</taxon>
        <taxon>Embryophyta</taxon>
        <taxon>Tracheophyta</taxon>
        <taxon>Spermatophyta</taxon>
        <taxon>Magnoliopsida</taxon>
        <taxon>Ranunculales</taxon>
        <taxon>Papaveraceae</taxon>
        <taxon>Papaveroideae</taxon>
        <taxon>Papaver</taxon>
    </lineage>
</organism>
<name>A0A4Y7INN4_PAPSO</name>
<evidence type="ECO:0000256" key="7">
    <source>
        <dbReference type="PROSITE-ProRule" id="PRU00221"/>
    </source>
</evidence>
<keyword evidence="9" id="KW-0472">Membrane</keyword>
<dbReference type="GO" id="GO:1905786">
    <property type="term" value="P:positive regulation of anaphase-promoting complex-dependent catabolic process"/>
    <property type="evidence" value="ECO:0007669"/>
    <property type="project" value="TreeGrafter"/>
</dbReference>
<keyword evidence="11" id="KW-1185">Reference proteome</keyword>
<dbReference type="Gramene" id="RZC50287">
    <property type="protein sequence ID" value="RZC50287"/>
    <property type="gene ID" value="C5167_018710"/>
</dbReference>
<dbReference type="InterPro" id="IPR015943">
    <property type="entry name" value="WD40/YVTN_repeat-like_dom_sf"/>
</dbReference>
<evidence type="ECO:0000256" key="6">
    <source>
        <dbReference type="ARBA" id="ARBA00023425"/>
    </source>
</evidence>
<gene>
    <name evidence="10" type="ORF">C5167_018710</name>
</gene>
<feature type="transmembrane region" description="Helical" evidence="9">
    <location>
        <begin position="280"/>
        <end position="301"/>
    </location>
</feature>